<gene>
    <name evidence="2" type="ORF">MM239_06295</name>
</gene>
<dbReference type="EMBL" id="JAKZGP010000011">
    <property type="protein sequence ID" value="MCH7408996.1"/>
    <property type="molecule type" value="Genomic_DNA"/>
</dbReference>
<accession>A0ABS9UXU9</accession>
<dbReference type="InterPro" id="IPR010496">
    <property type="entry name" value="AL/BT2_dom"/>
</dbReference>
<dbReference type="Pfam" id="PF06439">
    <property type="entry name" value="3keto-disac_hyd"/>
    <property type="match status" value="1"/>
</dbReference>
<feature type="domain" description="3-keto-alpha-glucoside-1,2-lyase/3-keto-2-hydroxy-glucal hydratase" evidence="1">
    <location>
        <begin position="39"/>
        <end position="243"/>
    </location>
</feature>
<proteinExistence type="predicted"/>
<evidence type="ECO:0000313" key="3">
    <source>
        <dbReference type="Proteomes" id="UP001165489"/>
    </source>
</evidence>
<dbReference type="Gene3D" id="2.60.120.560">
    <property type="entry name" value="Exo-inulinase, domain 1"/>
    <property type="match status" value="1"/>
</dbReference>
<dbReference type="RefSeq" id="WP_241347357.1">
    <property type="nucleotide sequence ID" value="NZ_JAKZGP010000011.1"/>
</dbReference>
<reference evidence="2" key="1">
    <citation type="submission" date="2022-03" db="EMBL/GenBank/DDBJ databases">
        <title>De novo assembled genomes of Belliella spp. (Cyclobacteriaceae) strains.</title>
        <authorList>
            <person name="Szabo A."/>
            <person name="Korponai K."/>
            <person name="Felfoldi T."/>
        </authorList>
    </citation>
    <scope>NUCLEOTIDE SEQUENCE</scope>
    <source>
        <strain evidence="2">DSM 111904</strain>
    </source>
</reference>
<protein>
    <submittedName>
        <fullName evidence="2">DUF1080 domain-containing protein</fullName>
    </submittedName>
</protein>
<name>A0ABS9UXU9_9BACT</name>
<dbReference type="PROSITE" id="PS51257">
    <property type="entry name" value="PROKAR_LIPOPROTEIN"/>
    <property type="match status" value="1"/>
</dbReference>
<evidence type="ECO:0000313" key="2">
    <source>
        <dbReference type="EMBL" id="MCH7408996.1"/>
    </source>
</evidence>
<dbReference type="Proteomes" id="UP001165489">
    <property type="component" value="Unassembled WGS sequence"/>
</dbReference>
<evidence type="ECO:0000259" key="1">
    <source>
        <dbReference type="Pfam" id="PF06439"/>
    </source>
</evidence>
<sequence>MKKPMFAAMFAASIAFSCGGTQEVREVTIQAEEIEVEPEWTSLFDGESFDGWKKYGGGEVGKAWKVQNGTIYLDATNKADWQTGDGGDIVTEEEFENFHLKLEWKIAENGNSGIIFFVHESDEYSYPWNTGMEMQVLDNDGHPDAKITTHRAGDLYDLIESSEETVKEVGEWNLAEIIADNGHLELHLNGVKVVETTMWTPEWEELIAGSKFKNMPGFGTFKKGKIALQDHGDEVWFRNIEIKKL</sequence>
<organism evidence="2 3">
    <name type="scientific">Belliella filtrata</name>
    <dbReference type="NCBI Taxonomy" id="2923435"/>
    <lineage>
        <taxon>Bacteria</taxon>
        <taxon>Pseudomonadati</taxon>
        <taxon>Bacteroidota</taxon>
        <taxon>Cytophagia</taxon>
        <taxon>Cytophagales</taxon>
        <taxon>Cyclobacteriaceae</taxon>
        <taxon>Belliella</taxon>
    </lineage>
</organism>
<comment type="caution">
    <text evidence="2">The sequence shown here is derived from an EMBL/GenBank/DDBJ whole genome shotgun (WGS) entry which is preliminary data.</text>
</comment>
<keyword evidence="3" id="KW-1185">Reference proteome</keyword>